<keyword evidence="2" id="KW-1185">Reference proteome</keyword>
<sequence>MPTSPFFQAGDRVITYNAQPGTVVDVITDDDNTKILLIKIDNMPGEYAYECTEVTHAQSTGNYKATKSDPLMDFNIKMRRHYA</sequence>
<dbReference type="Proteomes" id="UP000463470">
    <property type="component" value="Unassembled WGS sequence"/>
</dbReference>
<protein>
    <submittedName>
        <fullName evidence="1">Uncharacterized protein</fullName>
    </submittedName>
</protein>
<accession>A0A845L335</accession>
<dbReference type="RefSeq" id="WP_161253125.1">
    <property type="nucleotide sequence ID" value="NZ_WXEY01000001.1"/>
</dbReference>
<dbReference type="AlphaFoldDB" id="A0A845L335"/>
<dbReference type="OrthoDB" id="2084466at2"/>
<organism evidence="1 2">
    <name type="scientific">Heliomicrobium undosum</name>
    <dbReference type="NCBI Taxonomy" id="121734"/>
    <lineage>
        <taxon>Bacteria</taxon>
        <taxon>Bacillati</taxon>
        <taxon>Bacillota</taxon>
        <taxon>Clostridia</taxon>
        <taxon>Eubacteriales</taxon>
        <taxon>Heliobacteriaceae</taxon>
        <taxon>Heliomicrobium</taxon>
    </lineage>
</organism>
<comment type="caution">
    <text evidence="1">The sequence shown here is derived from an EMBL/GenBank/DDBJ whole genome shotgun (WGS) entry which is preliminary data.</text>
</comment>
<proteinExistence type="predicted"/>
<reference evidence="1 2" key="1">
    <citation type="submission" date="2020-01" db="EMBL/GenBank/DDBJ databases">
        <title>Whole-genome sequence of Heliobacterium undosum DSM 13378.</title>
        <authorList>
            <person name="Kyndt J.A."/>
            <person name="Meyer T.E."/>
        </authorList>
    </citation>
    <scope>NUCLEOTIDE SEQUENCE [LARGE SCALE GENOMIC DNA]</scope>
    <source>
        <strain evidence="1 2">DSM 13378</strain>
    </source>
</reference>
<gene>
    <name evidence="1" type="ORF">GTO91_00320</name>
</gene>
<dbReference type="EMBL" id="WXEY01000001">
    <property type="protein sequence ID" value="MZP28168.1"/>
    <property type="molecule type" value="Genomic_DNA"/>
</dbReference>
<name>A0A845L335_9FIRM</name>
<evidence type="ECO:0000313" key="1">
    <source>
        <dbReference type="EMBL" id="MZP28168.1"/>
    </source>
</evidence>
<evidence type="ECO:0000313" key="2">
    <source>
        <dbReference type="Proteomes" id="UP000463470"/>
    </source>
</evidence>